<reference evidence="1" key="1">
    <citation type="submission" date="2020-11" db="EMBL/GenBank/DDBJ databases">
        <authorList>
            <consortium name="DOE Joint Genome Institute"/>
            <person name="Ahrendt S."/>
            <person name="Riley R."/>
            <person name="Andreopoulos W."/>
            <person name="LaButti K."/>
            <person name="Pangilinan J."/>
            <person name="Ruiz-duenas F.J."/>
            <person name="Barrasa J.M."/>
            <person name="Sanchez-Garcia M."/>
            <person name="Camarero S."/>
            <person name="Miyauchi S."/>
            <person name="Serrano A."/>
            <person name="Linde D."/>
            <person name="Babiker R."/>
            <person name="Drula E."/>
            <person name="Ayuso-Fernandez I."/>
            <person name="Pacheco R."/>
            <person name="Padilla G."/>
            <person name="Ferreira P."/>
            <person name="Barriuso J."/>
            <person name="Kellner H."/>
            <person name="Castanera R."/>
            <person name="Alfaro M."/>
            <person name="Ramirez L."/>
            <person name="Pisabarro A.G."/>
            <person name="Kuo A."/>
            <person name="Tritt A."/>
            <person name="Lipzen A."/>
            <person name="He G."/>
            <person name="Yan M."/>
            <person name="Ng V."/>
            <person name="Cullen D."/>
            <person name="Martin F."/>
            <person name="Rosso M.-N."/>
            <person name="Henrissat B."/>
            <person name="Hibbett D."/>
            <person name="Martinez A.T."/>
            <person name="Grigoriev I.V."/>
        </authorList>
    </citation>
    <scope>NUCLEOTIDE SEQUENCE</scope>
    <source>
        <strain evidence="1">AH 44721</strain>
    </source>
</reference>
<dbReference type="EMBL" id="JADNYJ010000303">
    <property type="protein sequence ID" value="KAF8871494.1"/>
    <property type="molecule type" value="Genomic_DNA"/>
</dbReference>
<proteinExistence type="predicted"/>
<comment type="caution">
    <text evidence="1">The sequence shown here is derived from an EMBL/GenBank/DDBJ whole genome shotgun (WGS) entry which is preliminary data.</text>
</comment>
<evidence type="ECO:0000313" key="2">
    <source>
        <dbReference type="Proteomes" id="UP000724874"/>
    </source>
</evidence>
<gene>
    <name evidence="1" type="ORF">CPB84DRAFT_1903091</name>
</gene>
<accession>A0A9P5TGC9</accession>
<sequence>MMMHTDSGAIPPVVHPLLSLFSTSSIGNAAWSSLDFMVGAGMVIIQCGTHRLS</sequence>
<organism evidence="1 2">
    <name type="scientific">Gymnopilus junonius</name>
    <name type="common">Spectacular rustgill mushroom</name>
    <name type="synonym">Gymnopilus spectabilis subsp. junonius</name>
    <dbReference type="NCBI Taxonomy" id="109634"/>
    <lineage>
        <taxon>Eukaryota</taxon>
        <taxon>Fungi</taxon>
        <taxon>Dikarya</taxon>
        <taxon>Basidiomycota</taxon>
        <taxon>Agaricomycotina</taxon>
        <taxon>Agaricomycetes</taxon>
        <taxon>Agaricomycetidae</taxon>
        <taxon>Agaricales</taxon>
        <taxon>Agaricineae</taxon>
        <taxon>Hymenogastraceae</taxon>
        <taxon>Gymnopilus</taxon>
    </lineage>
</organism>
<dbReference type="AlphaFoldDB" id="A0A9P5TGC9"/>
<dbReference type="Proteomes" id="UP000724874">
    <property type="component" value="Unassembled WGS sequence"/>
</dbReference>
<keyword evidence="2" id="KW-1185">Reference proteome</keyword>
<protein>
    <submittedName>
        <fullName evidence="1">Uncharacterized protein</fullName>
    </submittedName>
</protein>
<name>A0A9P5TGC9_GYMJU</name>
<evidence type="ECO:0000313" key="1">
    <source>
        <dbReference type="EMBL" id="KAF8871494.1"/>
    </source>
</evidence>